<keyword evidence="11" id="KW-0614">Plasmid</keyword>
<comment type="pathway">
    <text evidence="7">Quinol/quinone metabolism; 1,4-dihydroxy-2-naphthoate biosynthesis; 1,4-dihydroxy-2-naphthoate from chorismate: step 2/7.</text>
</comment>
<proteinExistence type="inferred from homology"/>
<dbReference type="HAMAP" id="MF_01659">
    <property type="entry name" value="MenD"/>
    <property type="match status" value="1"/>
</dbReference>
<dbReference type="RefSeq" id="WP_069356778.1">
    <property type="nucleotide sequence ID" value="NZ_CP015252.1"/>
</dbReference>
<comment type="cofactor">
    <cofactor evidence="7">
        <name>Mg(2+)</name>
        <dbReference type="ChEBI" id="CHEBI:18420"/>
    </cofactor>
    <cofactor evidence="7">
        <name>Mn(2+)</name>
        <dbReference type="ChEBI" id="CHEBI:29035"/>
    </cofactor>
</comment>
<feature type="domain" description="Menaquinone biosynthesis protein MenD middle" evidence="10">
    <location>
        <begin position="222"/>
        <end position="403"/>
    </location>
</feature>
<dbReference type="GO" id="GO:0030145">
    <property type="term" value="F:manganese ion binding"/>
    <property type="evidence" value="ECO:0007669"/>
    <property type="project" value="UniProtKB-UniRule"/>
</dbReference>
<dbReference type="PANTHER" id="PTHR42916:SF1">
    <property type="entry name" value="PROTEIN PHYLLO, CHLOROPLASTIC"/>
    <property type="match status" value="1"/>
</dbReference>
<evidence type="ECO:0000256" key="4">
    <source>
        <dbReference type="ARBA" id="ARBA00022842"/>
    </source>
</evidence>
<dbReference type="Pfam" id="PF02775">
    <property type="entry name" value="TPP_enzyme_C"/>
    <property type="match status" value="1"/>
</dbReference>
<organism evidence="11 13">
    <name type="scientific">Bacillus thuringiensis Bt18247</name>
    <dbReference type="NCBI Taxonomy" id="1423143"/>
    <lineage>
        <taxon>Bacteria</taxon>
        <taxon>Bacillati</taxon>
        <taxon>Bacillota</taxon>
        <taxon>Bacilli</taxon>
        <taxon>Bacillales</taxon>
        <taxon>Bacillaceae</taxon>
        <taxon>Bacillus</taxon>
        <taxon>Bacillus cereus group</taxon>
    </lineage>
</organism>
<dbReference type="NCBIfam" id="TIGR00173">
    <property type="entry name" value="menD"/>
    <property type="match status" value="1"/>
</dbReference>
<dbReference type="SUPFAM" id="SSF52518">
    <property type="entry name" value="Thiamin diphosphate-binding fold (THDP-binding)"/>
    <property type="match status" value="2"/>
</dbReference>
<evidence type="ECO:0000313" key="12">
    <source>
        <dbReference type="EMBL" id="AOM14468.1"/>
    </source>
</evidence>
<reference evidence="11 13" key="1">
    <citation type="submission" date="2016-02" db="EMBL/GenBank/DDBJ databases">
        <title>Comparative analysis of three nematocidal Bacillus thuringiensis strains.</title>
        <authorList>
            <person name="Hollensteiner J."/>
            <person name="Kloesener M."/>
            <person name="Bunk B."/>
            <person name="Sproeer C."/>
            <person name="Rosenstiel P."/>
            <person name="Schulte-Iserlohe R."/>
            <person name="Schulenburg H."/>
            <person name="Liesegang H."/>
        </authorList>
    </citation>
    <scope>NUCLEOTIDE SEQUENCE [LARGE SCALE GENOMIC DNA]</scope>
    <source>
        <strain evidence="11 13">Bt18247</strain>
        <plasmid evidence="11">p130548</plasmid>
        <plasmid evidence="13">p130548 sequence</plasmid>
    </source>
</reference>
<dbReference type="InterPro" id="IPR004433">
    <property type="entry name" value="MenaQ_synth_MenD"/>
</dbReference>
<evidence type="ECO:0000256" key="3">
    <source>
        <dbReference type="ARBA" id="ARBA00022723"/>
    </source>
</evidence>
<keyword evidence="6 7" id="KW-0464">Manganese</keyword>
<comment type="cofactor">
    <cofactor evidence="7">
        <name>thiamine diphosphate</name>
        <dbReference type="ChEBI" id="CHEBI:58937"/>
    </cofactor>
    <text evidence="7">Binds 1 thiamine pyrophosphate per subunit.</text>
</comment>
<keyword evidence="4 7" id="KW-0460">Magnesium</keyword>
<dbReference type="Gene3D" id="3.40.50.970">
    <property type="match status" value="2"/>
</dbReference>
<keyword evidence="5 7" id="KW-0786">Thiamine pyrophosphate</keyword>
<comment type="function">
    <text evidence="7">Catalyzes the thiamine diphosphate-dependent decarboxylation of 2-oxoglutarate and the subsequent addition of the resulting succinic semialdehyde-thiamine pyrophosphate anion to isochorismate to yield 2-succinyl-5-enolpyruvyl-6-hydroxy-3-cyclohexene-1-carboxylate (SEPHCHC).</text>
</comment>
<dbReference type="InterPro" id="IPR029061">
    <property type="entry name" value="THDP-binding"/>
</dbReference>
<evidence type="ECO:0000313" key="13">
    <source>
        <dbReference type="Proteomes" id="UP000192743"/>
    </source>
</evidence>
<dbReference type="GO" id="GO:0000287">
    <property type="term" value="F:magnesium ion binding"/>
    <property type="evidence" value="ECO:0007669"/>
    <property type="project" value="UniProtKB-UniRule"/>
</dbReference>
<dbReference type="PIRSF" id="PIRSF004983">
    <property type="entry name" value="MenD"/>
    <property type="match status" value="1"/>
</dbReference>
<dbReference type="GO" id="GO:0070204">
    <property type="term" value="F:2-succinyl-5-enolpyruvyl-6-hydroxy-3-cyclohexene-1-carboxylic-acid synthase activity"/>
    <property type="evidence" value="ECO:0007669"/>
    <property type="project" value="UniProtKB-UniRule"/>
</dbReference>
<evidence type="ECO:0000256" key="5">
    <source>
        <dbReference type="ARBA" id="ARBA00023052"/>
    </source>
</evidence>
<dbReference type="CDD" id="cd02009">
    <property type="entry name" value="TPP_SHCHC_synthase"/>
    <property type="match status" value="1"/>
</dbReference>
<dbReference type="Pfam" id="PF02776">
    <property type="entry name" value="TPP_enzyme_N"/>
    <property type="match status" value="1"/>
</dbReference>
<dbReference type="Proteomes" id="UP000192743">
    <property type="component" value="Plasmid p130548"/>
</dbReference>
<dbReference type="SUPFAM" id="SSF52467">
    <property type="entry name" value="DHS-like NAD/FAD-binding domain"/>
    <property type="match status" value="1"/>
</dbReference>
<comment type="subunit">
    <text evidence="7">Homodimer.</text>
</comment>
<dbReference type="EC" id="2.2.1.9" evidence="7"/>
<evidence type="ECO:0000313" key="11">
    <source>
        <dbReference type="EMBL" id="AOM14378.1"/>
    </source>
</evidence>
<evidence type="ECO:0000256" key="6">
    <source>
        <dbReference type="ARBA" id="ARBA00023211"/>
    </source>
</evidence>
<accession>A0A9W3SZT2</accession>
<dbReference type="CDD" id="cd07037">
    <property type="entry name" value="TPP_PYR_MenD"/>
    <property type="match status" value="1"/>
</dbReference>
<sequence length="585" mass="65568">MNNHIEALSYYLGAFVDELTRLDVCDVVISPGSRSTPIALLMEQHEGMNTYLHVDERSAGFFALGIAKAKKRPVALLCTSGTAAANYYPAVCEAFHSRVPLIVLTADRPHELRDVGAPQAMNQFNLYGTFVKQFTEMALPEASEAMYHYARMTTQRIVANACLAPQGPVHLNFPVREPLIPDFSLESLWDKGRSEYTGVVQQGNVVMPSEYVDSLVGRLSHMEKGLIICGDDSHAQIAMFATQLAEKTGYPILADPLSNIRSGHHDKTMVIDCYDTFLQNEKLKETWKPDVLIRFGGMPISKSLTQFIKKQTKAVHIVVDESGQWRDPALVATEVVQASDIEFCKAVIEKMPVMKKNDWSLMWQHINEKTKETLREMETYETAFEGKVITDIVRVLPEDATLFASNSMPIRDTDSFFFTSDKNIHVMANRGVNGIDGIISTALGASIICDPLVLVIGDLSFYHDLNGLLAAKLHELNITIVVVNNDGGGIFSFLPQYEKKEHFESLFGTPIGLDYEHVVKMYGGSFSRVNGWEQFREEVQKGTRGEGLHVVEICTEREINFILRCSLWNKAKIITNRLLLKHLDK</sequence>
<keyword evidence="3 7" id="KW-0479">Metal-binding</keyword>
<evidence type="ECO:0000256" key="1">
    <source>
        <dbReference type="ARBA" id="ARBA00022428"/>
    </source>
</evidence>
<dbReference type="GO" id="GO:0009234">
    <property type="term" value="P:menaquinone biosynthetic process"/>
    <property type="evidence" value="ECO:0007669"/>
    <property type="project" value="UniProtKB-UniRule"/>
</dbReference>
<dbReference type="EMBL" id="CP015252">
    <property type="protein sequence ID" value="AOM14468.1"/>
    <property type="molecule type" value="Genomic_DNA"/>
</dbReference>
<feature type="domain" description="Thiamine pyrophosphate enzyme TPP-binding" evidence="8">
    <location>
        <begin position="437"/>
        <end position="553"/>
    </location>
</feature>
<evidence type="ECO:0000259" key="8">
    <source>
        <dbReference type="Pfam" id="PF02775"/>
    </source>
</evidence>
<comment type="similarity">
    <text evidence="7">Belongs to the TPP enzyme family. MenD subfamily.</text>
</comment>
<feature type="domain" description="Thiamine pyrophosphate enzyme N-terminal TPP-binding" evidence="9">
    <location>
        <begin position="14"/>
        <end position="125"/>
    </location>
</feature>
<name>A0A9W3SZT2_BACTU</name>
<geneLocation type="plasmid" evidence="11">
    <name>p130548</name>
</geneLocation>
<gene>
    <name evidence="11" type="primary">menD_2</name>
    <name evidence="7" type="synonym">menD</name>
    <name evidence="12" type="synonym">menD_3</name>
    <name evidence="11" type="ORF">BTI247_60480</name>
    <name evidence="12" type="ORF">BTI247_61380</name>
</gene>
<comment type="pathway">
    <text evidence="7">Quinol/quinone metabolism; menaquinone biosynthesis.</text>
</comment>
<geneLocation type="plasmid" evidence="13">
    <name>p130548 sequence</name>
</geneLocation>
<dbReference type="InterPro" id="IPR032264">
    <property type="entry name" value="MenD_middle"/>
</dbReference>
<keyword evidence="1 7" id="KW-0474">Menaquinone biosynthesis</keyword>
<comment type="catalytic activity">
    <reaction evidence="7">
        <text>isochorismate + 2-oxoglutarate + H(+) = 5-enolpyruvoyl-6-hydroxy-2-succinyl-cyclohex-3-ene-1-carboxylate + CO2</text>
        <dbReference type="Rhea" id="RHEA:25593"/>
        <dbReference type="ChEBI" id="CHEBI:15378"/>
        <dbReference type="ChEBI" id="CHEBI:16526"/>
        <dbReference type="ChEBI" id="CHEBI:16810"/>
        <dbReference type="ChEBI" id="CHEBI:29780"/>
        <dbReference type="ChEBI" id="CHEBI:58818"/>
        <dbReference type="EC" id="2.2.1.9"/>
    </reaction>
</comment>
<dbReference type="Pfam" id="PF16582">
    <property type="entry name" value="TPP_enzyme_M_2"/>
    <property type="match status" value="1"/>
</dbReference>
<keyword evidence="2 7" id="KW-0808">Transferase</keyword>
<evidence type="ECO:0000256" key="7">
    <source>
        <dbReference type="HAMAP-Rule" id="MF_01659"/>
    </source>
</evidence>
<protein>
    <recommendedName>
        <fullName evidence="7">2-succinyl-5-enolpyruvyl-6-hydroxy-3-cyclohexene-1-carboxylate synthase</fullName>
        <shortName evidence="7">SEPHCHC synthase</shortName>
        <ecNumber evidence="7">2.2.1.9</ecNumber>
    </recommendedName>
    <alternativeName>
        <fullName evidence="7">Menaquinone biosynthesis protein MenD</fullName>
    </alternativeName>
</protein>
<dbReference type="InterPro" id="IPR011766">
    <property type="entry name" value="TPP_enzyme_TPP-bd"/>
</dbReference>
<dbReference type="PANTHER" id="PTHR42916">
    <property type="entry name" value="2-SUCCINYL-5-ENOLPYRUVYL-6-HYDROXY-3-CYCLOHEXENE-1-CARBOXYLATE SYNTHASE"/>
    <property type="match status" value="1"/>
</dbReference>
<evidence type="ECO:0000259" key="10">
    <source>
        <dbReference type="Pfam" id="PF16582"/>
    </source>
</evidence>
<evidence type="ECO:0000256" key="2">
    <source>
        <dbReference type="ARBA" id="ARBA00022679"/>
    </source>
</evidence>
<dbReference type="InterPro" id="IPR012001">
    <property type="entry name" value="Thiamin_PyroP_enz_TPP-bd_dom"/>
</dbReference>
<dbReference type="GO" id="GO:0030976">
    <property type="term" value="F:thiamine pyrophosphate binding"/>
    <property type="evidence" value="ECO:0007669"/>
    <property type="project" value="UniProtKB-UniRule"/>
</dbReference>
<dbReference type="EMBL" id="CP015252">
    <property type="protein sequence ID" value="AOM14378.1"/>
    <property type="molecule type" value="Genomic_DNA"/>
</dbReference>
<dbReference type="InterPro" id="IPR029035">
    <property type="entry name" value="DHS-like_NAD/FAD-binding_dom"/>
</dbReference>
<dbReference type="Gene3D" id="3.40.50.1220">
    <property type="entry name" value="TPP-binding domain"/>
    <property type="match status" value="1"/>
</dbReference>
<evidence type="ECO:0000259" key="9">
    <source>
        <dbReference type="Pfam" id="PF02776"/>
    </source>
</evidence>
<dbReference type="AlphaFoldDB" id="A0A9W3SZT2"/>